<dbReference type="EnsemblMetazoa" id="BGLB035381-RA">
    <property type="protein sequence ID" value="BGLB035381-PA"/>
    <property type="gene ID" value="BGLB035381"/>
</dbReference>
<feature type="compositionally biased region" description="Basic and acidic residues" evidence="1">
    <location>
        <begin position="1"/>
        <end position="14"/>
    </location>
</feature>
<reference evidence="2" key="1">
    <citation type="submission" date="2020-05" db="UniProtKB">
        <authorList>
            <consortium name="EnsemblMetazoa"/>
        </authorList>
    </citation>
    <scope>IDENTIFICATION</scope>
    <source>
        <strain evidence="2">BB02</strain>
    </source>
</reference>
<dbReference type="Proteomes" id="UP000076420">
    <property type="component" value="Unassembled WGS sequence"/>
</dbReference>
<dbReference type="AlphaFoldDB" id="A0A2C9LV69"/>
<dbReference type="RefSeq" id="XP_013083577.2">
    <property type="nucleotide sequence ID" value="XM_013228123.2"/>
</dbReference>
<dbReference type="VEuPathDB" id="VectorBase:BGLB035381"/>
<feature type="region of interest" description="Disordered" evidence="1">
    <location>
        <begin position="1"/>
        <end position="104"/>
    </location>
</feature>
<sequence>MRPDEHKRKKNEAYKKKHGITGASKSNVDKSLKNKDSDDKKKGKHKHNTVNEKTDTNAQQTQTAIKKIETASQEKSIKSYSLSGSSDSEENENAEVTKSKKTYRRRQIESNWQKYELDPSAEEERVTSRGENFDKLMTMTGKALSHFRFKDELEWEHDVVADDLRSSHQILNIDSSQLSQYLSCIPVHKVLGISSDIFTPSQVEEMIEEAKRNAGVLSHDTHETKSLQDEMNRTNHAPATNLHKIDHPVSNLSPLESTTLLKTVTKPHIERPTTENQVKHEPSLNSTCIEVVGKKPALDRLSLEDEDLDLLLGDSRANTTTLEEQNMLNTSLSSKLSNIVDTTHLTPAPLKVSSKVEDSLEDWLDSVLDD</sequence>
<evidence type="ECO:0000313" key="2">
    <source>
        <dbReference type="EnsemblMetazoa" id="BGLB035381-PA"/>
    </source>
</evidence>
<dbReference type="KEGG" id="bgt:106068665"/>
<dbReference type="InterPro" id="IPR026187">
    <property type="entry name" value="Aven"/>
</dbReference>
<dbReference type="PANTHER" id="PTHR16524">
    <property type="entry name" value="CELL DEATH REGULATOR AVEN"/>
    <property type="match status" value="1"/>
</dbReference>
<evidence type="ECO:0000256" key="1">
    <source>
        <dbReference type="SAM" id="MobiDB-lite"/>
    </source>
</evidence>
<gene>
    <name evidence="2" type="primary">106068665</name>
</gene>
<dbReference type="GO" id="GO:0010972">
    <property type="term" value="P:negative regulation of G2/M transition of mitotic cell cycle"/>
    <property type="evidence" value="ECO:0007669"/>
    <property type="project" value="TreeGrafter"/>
</dbReference>
<feature type="compositionally biased region" description="Basic and acidic residues" evidence="1">
    <location>
        <begin position="27"/>
        <end position="41"/>
    </location>
</feature>
<dbReference type="VEuPathDB" id="VectorBase:BGLAX_030584"/>
<proteinExistence type="predicted"/>
<evidence type="ECO:0008006" key="4">
    <source>
        <dbReference type="Google" id="ProtNLM"/>
    </source>
</evidence>
<protein>
    <recommendedName>
        <fullName evidence="4">Cell death regulator Aven</fullName>
    </recommendedName>
</protein>
<dbReference type="PANTHER" id="PTHR16524:SF2">
    <property type="entry name" value="CELL DEATH REGULATOR AVEN"/>
    <property type="match status" value="1"/>
</dbReference>
<accession>A0A2C9LV69</accession>
<dbReference type="OrthoDB" id="6338233at2759"/>
<evidence type="ECO:0000313" key="3">
    <source>
        <dbReference type="Proteomes" id="UP000076420"/>
    </source>
</evidence>
<name>A0A2C9LV69_BIOGL</name>
<dbReference type="STRING" id="6526.A0A2C9LV69"/>
<organism evidence="2 3">
    <name type="scientific">Biomphalaria glabrata</name>
    <name type="common">Bloodfluke planorb</name>
    <name type="synonym">Freshwater snail</name>
    <dbReference type="NCBI Taxonomy" id="6526"/>
    <lineage>
        <taxon>Eukaryota</taxon>
        <taxon>Metazoa</taxon>
        <taxon>Spiralia</taxon>
        <taxon>Lophotrochozoa</taxon>
        <taxon>Mollusca</taxon>
        <taxon>Gastropoda</taxon>
        <taxon>Heterobranchia</taxon>
        <taxon>Euthyneura</taxon>
        <taxon>Panpulmonata</taxon>
        <taxon>Hygrophila</taxon>
        <taxon>Lymnaeoidea</taxon>
        <taxon>Planorbidae</taxon>
        <taxon>Biomphalaria</taxon>
    </lineage>
</organism>